<sequence>PEIAAGSKKTSRAQNIARHAATLTGSKKQRYLAESARQARARGSRARGGRAGRTSRTGRVLSKRTRGVSIGN</sequence>
<gene>
    <name evidence="2" type="ORF">S03H2_08583</name>
</gene>
<dbReference type="AlphaFoldDB" id="X1DFA9"/>
<dbReference type="EMBL" id="BARU01004195">
    <property type="protein sequence ID" value="GAH18887.1"/>
    <property type="molecule type" value="Genomic_DNA"/>
</dbReference>
<evidence type="ECO:0000313" key="2">
    <source>
        <dbReference type="EMBL" id="GAH18887.1"/>
    </source>
</evidence>
<accession>X1DFA9</accession>
<feature type="non-terminal residue" evidence="2">
    <location>
        <position position="1"/>
    </location>
</feature>
<feature type="compositionally biased region" description="Basic residues" evidence="1">
    <location>
        <begin position="39"/>
        <end position="50"/>
    </location>
</feature>
<evidence type="ECO:0000256" key="1">
    <source>
        <dbReference type="SAM" id="MobiDB-lite"/>
    </source>
</evidence>
<name>X1DFA9_9ZZZZ</name>
<protein>
    <submittedName>
        <fullName evidence="2">Uncharacterized protein</fullName>
    </submittedName>
</protein>
<comment type="caution">
    <text evidence="2">The sequence shown here is derived from an EMBL/GenBank/DDBJ whole genome shotgun (WGS) entry which is preliminary data.</text>
</comment>
<organism evidence="2">
    <name type="scientific">marine sediment metagenome</name>
    <dbReference type="NCBI Taxonomy" id="412755"/>
    <lineage>
        <taxon>unclassified sequences</taxon>
        <taxon>metagenomes</taxon>
        <taxon>ecological metagenomes</taxon>
    </lineage>
</organism>
<proteinExistence type="predicted"/>
<reference evidence="2" key="1">
    <citation type="journal article" date="2014" name="Front. Microbiol.">
        <title>High frequency of phylogenetically diverse reductive dehalogenase-homologous genes in deep subseafloor sedimentary metagenomes.</title>
        <authorList>
            <person name="Kawai M."/>
            <person name="Futagami T."/>
            <person name="Toyoda A."/>
            <person name="Takaki Y."/>
            <person name="Nishi S."/>
            <person name="Hori S."/>
            <person name="Arai W."/>
            <person name="Tsubouchi T."/>
            <person name="Morono Y."/>
            <person name="Uchiyama I."/>
            <person name="Ito T."/>
            <person name="Fujiyama A."/>
            <person name="Inagaki F."/>
            <person name="Takami H."/>
        </authorList>
    </citation>
    <scope>NUCLEOTIDE SEQUENCE</scope>
    <source>
        <strain evidence="2">Expedition CK06-06</strain>
    </source>
</reference>
<feature type="region of interest" description="Disordered" evidence="1">
    <location>
        <begin position="30"/>
        <end position="72"/>
    </location>
</feature>